<keyword evidence="5 11" id="KW-0328">Glycosyltransferase</keyword>
<dbReference type="GO" id="GO:0031501">
    <property type="term" value="C:mannosyltransferase complex"/>
    <property type="evidence" value="ECO:0007669"/>
    <property type="project" value="TreeGrafter"/>
</dbReference>
<keyword evidence="4 11" id="KW-0337">GPI-anchor biosynthesis</keyword>
<dbReference type="InterPro" id="IPR007315">
    <property type="entry name" value="PIG-V/Gpi18"/>
</dbReference>
<evidence type="ECO:0000256" key="11">
    <source>
        <dbReference type="RuleBase" id="RU363112"/>
    </source>
</evidence>
<name>A0A3R7LD32_9TRYP</name>
<dbReference type="EC" id="2.4.1.-" evidence="11"/>
<evidence type="ECO:0000256" key="7">
    <source>
        <dbReference type="ARBA" id="ARBA00022692"/>
    </source>
</evidence>
<keyword evidence="7 11" id="KW-0812">Transmembrane</keyword>
<dbReference type="GO" id="GO:0006506">
    <property type="term" value="P:GPI anchor biosynthetic process"/>
    <property type="evidence" value="ECO:0007669"/>
    <property type="project" value="UniProtKB-UniPathway"/>
</dbReference>
<dbReference type="GO" id="GO:0000009">
    <property type="term" value="F:alpha-1,6-mannosyltransferase activity"/>
    <property type="evidence" value="ECO:0007669"/>
    <property type="project" value="InterPro"/>
</dbReference>
<evidence type="ECO:0000313" key="12">
    <source>
        <dbReference type="EMBL" id="RNF25953.1"/>
    </source>
</evidence>
<evidence type="ECO:0000313" key="13">
    <source>
        <dbReference type="Proteomes" id="UP000284403"/>
    </source>
</evidence>
<accession>A0A3R7LD32</accession>
<dbReference type="EMBL" id="MKKU01000064">
    <property type="protein sequence ID" value="RNF25953.1"/>
    <property type="molecule type" value="Genomic_DNA"/>
</dbReference>
<keyword evidence="6 11" id="KW-0808">Transferase</keyword>
<comment type="subcellular location">
    <subcellularLocation>
        <location evidence="1 11">Endoplasmic reticulum membrane</location>
        <topology evidence="1 11">Multi-pass membrane protein</topology>
    </subcellularLocation>
</comment>
<comment type="pathway">
    <text evidence="2 11">Glycolipid biosynthesis; glycosylphosphatidylinositol-anchor biosynthesis.</text>
</comment>
<dbReference type="PANTHER" id="PTHR12468">
    <property type="entry name" value="GPI MANNOSYLTRANSFERASE 2"/>
    <property type="match status" value="1"/>
</dbReference>
<keyword evidence="9 11" id="KW-1133">Transmembrane helix</keyword>
<reference evidence="12 13" key="1">
    <citation type="journal article" date="2018" name="BMC Genomics">
        <title>Genomic comparison of Trypanosoma conorhini and Trypanosoma rangeli to Trypanosoma cruzi strains of high and low virulence.</title>
        <authorList>
            <person name="Bradwell K.R."/>
            <person name="Koparde V.N."/>
            <person name="Matveyev A.V."/>
            <person name="Serrano M.G."/>
            <person name="Alves J.M."/>
            <person name="Parikh H."/>
            <person name="Huang B."/>
            <person name="Lee V."/>
            <person name="Espinosa-Alvarez O."/>
            <person name="Ortiz P.A."/>
            <person name="Costa-Martins A.G."/>
            <person name="Teixeira M.M."/>
            <person name="Buck G.A."/>
        </authorList>
    </citation>
    <scope>NUCLEOTIDE SEQUENCE [LARGE SCALE GENOMIC DNA]</scope>
    <source>
        <strain evidence="12 13">025E</strain>
    </source>
</reference>
<dbReference type="Proteomes" id="UP000284403">
    <property type="component" value="Unassembled WGS sequence"/>
</dbReference>
<evidence type="ECO:0000256" key="1">
    <source>
        <dbReference type="ARBA" id="ARBA00004477"/>
    </source>
</evidence>
<comment type="caution">
    <text evidence="12">The sequence shown here is derived from an EMBL/GenBank/DDBJ whole genome shotgun (WGS) entry which is preliminary data.</text>
</comment>
<keyword evidence="13" id="KW-1185">Reference proteome</keyword>
<sequence length="102" mass="11694">MLLQIASCSDVTLFFLSCGARLLVLLMMFVSYAVLPRLLHTELIFDTSGLLHNDTEGQWGFLDFPRNWDAVHFSHIAKYGYSHENTCVFSLLFRFSFVLCHG</sequence>
<keyword evidence="8 11" id="KW-0256">Endoplasmic reticulum</keyword>
<gene>
    <name evidence="12" type="ORF">Tco025E_01799</name>
</gene>
<dbReference type="GO" id="GO:0004376">
    <property type="term" value="F:GPI mannosyltransferase activity"/>
    <property type="evidence" value="ECO:0007669"/>
    <property type="project" value="InterPro"/>
</dbReference>
<proteinExistence type="inferred from homology"/>
<dbReference type="OrthoDB" id="10252502at2759"/>
<comment type="function">
    <text evidence="11">Mannosyltransferase involved in glycosylphosphatidylinositol-anchor biosynthesis.</text>
</comment>
<feature type="transmembrane region" description="Helical" evidence="11">
    <location>
        <begin position="12"/>
        <end position="35"/>
    </location>
</feature>
<dbReference type="GeneID" id="40315410"/>
<dbReference type="GO" id="GO:0005789">
    <property type="term" value="C:endoplasmic reticulum membrane"/>
    <property type="evidence" value="ECO:0007669"/>
    <property type="project" value="UniProtKB-SubCell"/>
</dbReference>
<keyword evidence="10 11" id="KW-0472">Membrane</keyword>
<evidence type="ECO:0000256" key="9">
    <source>
        <dbReference type="ARBA" id="ARBA00022989"/>
    </source>
</evidence>
<dbReference type="UniPathway" id="UPA00196"/>
<evidence type="ECO:0000256" key="5">
    <source>
        <dbReference type="ARBA" id="ARBA00022676"/>
    </source>
</evidence>
<evidence type="ECO:0000256" key="10">
    <source>
        <dbReference type="ARBA" id="ARBA00023136"/>
    </source>
</evidence>
<protein>
    <recommendedName>
        <fullName evidence="11">GPI mannosyltransferase 2</fullName>
        <ecNumber evidence="11">2.4.1.-</ecNumber>
    </recommendedName>
</protein>
<evidence type="ECO:0000256" key="2">
    <source>
        <dbReference type="ARBA" id="ARBA00004687"/>
    </source>
</evidence>
<organism evidence="12 13">
    <name type="scientific">Trypanosoma conorhini</name>
    <dbReference type="NCBI Taxonomy" id="83891"/>
    <lineage>
        <taxon>Eukaryota</taxon>
        <taxon>Discoba</taxon>
        <taxon>Euglenozoa</taxon>
        <taxon>Kinetoplastea</taxon>
        <taxon>Metakinetoplastina</taxon>
        <taxon>Trypanosomatida</taxon>
        <taxon>Trypanosomatidae</taxon>
        <taxon>Trypanosoma</taxon>
    </lineage>
</organism>
<dbReference type="PANTHER" id="PTHR12468:SF2">
    <property type="entry name" value="GPI MANNOSYLTRANSFERASE 2"/>
    <property type="match status" value="1"/>
</dbReference>
<evidence type="ECO:0000256" key="8">
    <source>
        <dbReference type="ARBA" id="ARBA00022824"/>
    </source>
</evidence>
<evidence type="ECO:0000256" key="3">
    <source>
        <dbReference type="ARBA" id="ARBA00008698"/>
    </source>
</evidence>
<comment type="similarity">
    <text evidence="3 11">Belongs to the PIGV family.</text>
</comment>
<dbReference type="RefSeq" id="XP_029231159.1">
    <property type="nucleotide sequence ID" value="XM_029368735.1"/>
</dbReference>
<evidence type="ECO:0000256" key="6">
    <source>
        <dbReference type="ARBA" id="ARBA00022679"/>
    </source>
</evidence>
<evidence type="ECO:0000256" key="4">
    <source>
        <dbReference type="ARBA" id="ARBA00022502"/>
    </source>
</evidence>
<dbReference type="Pfam" id="PF04188">
    <property type="entry name" value="Mannosyl_trans2"/>
    <property type="match status" value="1"/>
</dbReference>
<dbReference type="AlphaFoldDB" id="A0A3R7LD32"/>
<comment type="caution">
    <text evidence="11">Lacks conserved residue(s) required for the propagation of feature annotation.</text>
</comment>